<keyword evidence="3" id="KW-1185">Reference proteome</keyword>
<feature type="transmembrane region" description="Helical" evidence="1">
    <location>
        <begin position="137"/>
        <end position="157"/>
    </location>
</feature>
<sequence length="255" mass="28281">EAQKAQQLRFPSLALRATICSMRHMSGALEDVTYEMSTLGITTGTVGGADAVSLESEALQQHIEESIYGLQPRGWICRKFQQAISFVGLSGGDPRREHCSKHFGDFFSMLTAEMYIDVRVTPLLDYLRERTKEIQRIHTGISIAICVILFVTAGLAMCDITSAVPVCITLIVCLAAAQKHAAPLDLCQANQAAIEELTRLELRWHSLSIREQREWQTRSTLISRTEKVMLAVASNAGRLPVSFQDEADEDLLEDA</sequence>
<organism evidence="2 3">
    <name type="scientific">Prorocentrum cordatum</name>
    <dbReference type="NCBI Taxonomy" id="2364126"/>
    <lineage>
        <taxon>Eukaryota</taxon>
        <taxon>Sar</taxon>
        <taxon>Alveolata</taxon>
        <taxon>Dinophyceae</taxon>
        <taxon>Prorocentrales</taxon>
        <taxon>Prorocentraceae</taxon>
        <taxon>Prorocentrum</taxon>
    </lineage>
</organism>
<dbReference type="Proteomes" id="UP001189429">
    <property type="component" value="Unassembled WGS sequence"/>
</dbReference>
<comment type="caution">
    <text evidence="2">The sequence shown here is derived from an EMBL/GenBank/DDBJ whole genome shotgun (WGS) entry which is preliminary data.</text>
</comment>
<feature type="non-terminal residue" evidence="2">
    <location>
        <position position="1"/>
    </location>
</feature>
<evidence type="ECO:0000256" key="1">
    <source>
        <dbReference type="SAM" id="Phobius"/>
    </source>
</evidence>
<gene>
    <name evidence="2" type="ORF">PCOR1329_LOCUS7414</name>
</gene>
<accession>A0ABN9Q3E9</accession>
<evidence type="ECO:0000313" key="2">
    <source>
        <dbReference type="EMBL" id="CAK0798751.1"/>
    </source>
</evidence>
<keyword evidence="1" id="KW-1133">Transmembrane helix</keyword>
<proteinExistence type="predicted"/>
<protein>
    <submittedName>
        <fullName evidence="2">Uncharacterized protein</fullName>
    </submittedName>
</protein>
<keyword evidence="1" id="KW-0472">Membrane</keyword>
<keyword evidence="1" id="KW-0812">Transmembrane</keyword>
<dbReference type="EMBL" id="CAUYUJ010002006">
    <property type="protein sequence ID" value="CAK0798751.1"/>
    <property type="molecule type" value="Genomic_DNA"/>
</dbReference>
<reference evidence="2" key="1">
    <citation type="submission" date="2023-10" db="EMBL/GenBank/DDBJ databases">
        <authorList>
            <person name="Chen Y."/>
            <person name="Shah S."/>
            <person name="Dougan E. K."/>
            <person name="Thang M."/>
            <person name="Chan C."/>
        </authorList>
    </citation>
    <scope>NUCLEOTIDE SEQUENCE [LARGE SCALE GENOMIC DNA]</scope>
</reference>
<evidence type="ECO:0000313" key="3">
    <source>
        <dbReference type="Proteomes" id="UP001189429"/>
    </source>
</evidence>
<name>A0ABN9Q3E9_9DINO</name>